<reference evidence="4 5" key="1">
    <citation type="submission" date="2018-08" db="EMBL/GenBank/DDBJ databases">
        <title>Sequencing the genomes of 1000 actinobacteria strains.</title>
        <authorList>
            <person name="Klenk H.-P."/>
        </authorList>
    </citation>
    <scope>NUCLEOTIDE SEQUENCE [LARGE SCALE GENOMIC DNA]</scope>
    <source>
        <strain evidence="4 5">DSM 44099</strain>
    </source>
</reference>
<dbReference type="Pfam" id="PF00106">
    <property type="entry name" value="adh_short"/>
    <property type="match status" value="1"/>
</dbReference>
<evidence type="ECO:0000256" key="2">
    <source>
        <dbReference type="ARBA" id="ARBA00023002"/>
    </source>
</evidence>
<dbReference type="PANTHER" id="PTHR43669:SF8">
    <property type="entry name" value="SHORT-CHAIN TYPE DEHYDROGENASE_REDUCTASE-RELATED"/>
    <property type="match status" value="1"/>
</dbReference>
<dbReference type="GO" id="GO:0016491">
    <property type="term" value="F:oxidoreductase activity"/>
    <property type="evidence" value="ECO:0007669"/>
    <property type="project" value="UniProtKB-KW"/>
</dbReference>
<evidence type="ECO:0000256" key="3">
    <source>
        <dbReference type="RuleBase" id="RU000363"/>
    </source>
</evidence>
<keyword evidence="5" id="KW-1185">Reference proteome</keyword>
<evidence type="ECO:0000313" key="5">
    <source>
        <dbReference type="Proteomes" id="UP000256913"/>
    </source>
</evidence>
<proteinExistence type="inferred from homology"/>
<dbReference type="Proteomes" id="UP000256913">
    <property type="component" value="Unassembled WGS sequence"/>
</dbReference>
<dbReference type="PRINTS" id="PR00080">
    <property type="entry name" value="SDRFAMILY"/>
</dbReference>
<dbReference type="OrthoDB" id="3212478at2"/>
<dbReference type="SUPFAM" id="SSF51735">
    <property type="entry name" value="NAD(P)-binding Rossmann-fold domains"/>
    <property type="match status" value="1"/>
</dbReference>
<dbReference type="Gene3D" id="3.40.50.720">
    <property type="entry name" value="NAD(P)-binding Rossmann-like Domain"/>
    <property type="match status" value="1"/>
</dbReference>
<comment type="similarity">
    <text evidence="1 3">Belongs to the short-chain dehydrogenases/reductases (SDR) family.</text>
</comment>
<organism evidence="4 5">
    <name type="scientific">Asanoa ferruginea</name>
    <dbReference type="NCBI Taxonomy" id="53367"/>
    <lineage>
        <taxon>Bacteria</taxon>
        <taxon>Bacillati</taxon>
        <taxon>Actinomycetota</taxon>
        <taxon>Actinomycetes</taxon>
        <taxon>Micromonosporales</taxon>
        <taxon>Micromonosporaceae</taxon>
        <taxon>Asanoa</taxon>
    </lineage>
</organism>
<dbReference type="InterPro" id="IPR002347">
    <property type="entry name" value="SDR_fam"/>
</dbReference>
<dbReference type="AlphaFoldDB" id="A0A3D9ZB91"/>
<dbReference type="PANTHER" id="PTHR43669">
    <property type="entry name" value="5-KETO-D-GLUCONATE 5-REDUCTASE"/>
    <property type="match status" value="1"/>
</dbReference>
<comment type="caution">
    <text evidence="4">The sequence shown here is derived from an EMBL/GenBank/DDBJ whole genome shotgun (WGS) entry which is preliminary data.</text>
</comment>
<evidence type="ECO:0000313" key="4">
    <source>
        <dbReference type="EMBL" id="REF94686.1"/>
    </source>
</evidence>
<sequence length="243" mass="25024">MDLKGSVAVVTGGSGGLGRHLVAQLLERGAAKVYVATRKAEGADMAGTTALKLDVTDPASSAAAAKVAADTTLLINNAGVNTHASLVDGDFGDIRREMEIAYFGSLNVTRAFAPVIEANGGGAILNVCSQLSWVHFTGAGAYSGAKAAEWALTNATRFELAPRGVQVAGLYMGYMDTPLFADAPEKLKSDSATVAARALDGIAAGADEIFGDDFTGWVKEIMGESPDAFAHSIQGRSARVLQS</sequence>
<gene>
    <name evidence="4" type="ORF">DFJ67_0627</name>
</gene>
<dbReference type="EMBL" id="QUMQ01000001">
    <property type="protein sequence ID" value="REF94686.1"/>
    <property type="molecule type" value="Genomic_DNA"/>
</dbReference>
<dbReference type="RefSeq" id="WP_116066462.1">
    <property type="nucleotide sequence ID" value="NZ_BONB01000001.1"/>
</dbReference>
<dbReference type="PRINTS" id="PR00081">
    <property type="entry name" value="GDHRDH"/>
</dbReference>
<dbReference type="InterPro" id="IPR036291">
    <property type="entry name" value="NAD(P)-bd_dom_sf"/>
</dbReference>
<name>A0A3D9ZB91_9ACTN</name>
<protein>
    <submittedName>
        <fullName evidence="4">Short-subunit dehydrogenase</fullName>
    </submittedName>
</protein>
<evidence type="ECO:0000256" key="1">
    <source>
        <dbReference type="ARBA" id="ARBA00006484"/>
    </source>
</evidence>
<keyword evidence="2" id="KW-0560">Oxidoreductase</keyword>
<dbReference type="NCBIfam" id="NF006119">
    <property type="entry name" value="PRK08264.1-5"/>
    <property type="match status" value="1"/>
</dbReference>
<accession>A0A3D9ZB91</accession>